<sequence>MSWTLQAISDELQGQEIEVKQDMLVGRHQDCDLILQSSAISRRHAALNVRDDQLWLTDLNSSNGTFVNDLRIAQETLLAQGDIVQFANLKFALLAENADLVIDENLELPKAASQTESDNHAQKMNEQGMPSLTERAAETTLSREGMPQQVSVPKPAPIPEGIDPHAKAEPTPVPIELPASRVEQEVEQQKNVSVGLMTIIAIIILVVLAFVFFK</sequence>
<dbReference type="InterPro" id="IPR050923">
    <property type="entry name" value="Cell_Proc_Reg/RNA_Proc"/>
</dbReference>
<organism evidence="4 5">
    <name type="scientific">Acinetobacter brisouii CIP 110357</name>
    <dbReference type="NCBI Taxonomy" id="1341683"/>
    <lineage>
        <taxon>Bacteria</taxon>
        <taxon>Pseudomonadati</taxon>
        <taxon>Pseudomonadota</taxon>
        <taxon>Gammaproteobacteria</taxon>
        <taxon>Moraxellales</taxon>
        <taxon>Moraxellaceae</taxon>
        <taxon>Acinetobacter</taxon>
    </lineage>
</organism>
<evidence type="ECO:0000313" key="5">
    <source>
        <dbReference type="Proteomes" id="UP000018418"/>
    </source>
</evidence>
<dbReference type="OrthoDB" id="9815482at2"/>
<gene>
    <name evidence="4" type="ORF">P255_02373</name>
</gene>
<dbReference type="Pfam" id="PF00498">
    <property type="entry name" value="FHA"/>
    <property type="match status" value="1"/>
</dbReference>
<dbReference type="RefSeq" id="WP_004902501.1">
    <property type="nucleotide sequence ID" value="NZ_BBTI01000005.1"/>
</dbReference>
<feature type="transmembrane region" description="Helical" evidence="2">
    <location>
        <begin position="192"/>
        <end position="213"/>
    </location>
</feature>
<keyword evidence="2" id="KW-0812">Transmembrane</keyword>
<dbReference type="PANTHER" id="PTHR23308">
    <property type="entry name" value="NUCLEAR INHIBITOR OF PROTEIN PHOSPHATASE-1"/>
    <property type="match status" value="1"/>
</dbReference>
<evidence type="ECO:0000256" key="2">
    <source>
        <dbReference type="SAM" id="Phobius"/>
    </source>
</evidence>
<dbReference type="SMART" id="SM00240">
    <property type="entry name" value="FHA"/>
    <property type="match status" value="1"/>
</dbReference>
<proteinExistence type="predicted"/>
<dbReference type="InterPro" id="IPR008984">
    <property type="entry name" value="SMAD_FHA_dom_sf"/>
</dbReference>
<feature type="region of interest" description="Disordered" evidence="1">
    <location>
        <begin position="111"/>
        <end position="130"/>
    </location>
</feature>
<dbReference type="InterPro" id="IPR000253">
    <property type="entry name" value="FHA_dom"/>
</dbReference>
<evidence type="ECO:0000256" key="1">
    <source>
        <dbReference type="SAM" id="MobiDB-lite"/>
    </source>
</evidence>
<feature type="region of interest" description="Disordered" evidence="1">
    <location>
        <begin position="140"/>
        <end position="172"/>
    </location>
</feature>
<reference evidence="4 5" key="1">
    <citation type="submission" date="2013-10" db="EMBL/GenBank/DDBJ databases">
        <title>The Genome Sequence of Acinetobacter brisouii CIP 110357.</title>
        <authorList>
            <consortium name="The Broad Institute Genomics Platform"/>
            <consortium name="The Broad Institute Genome Sequencing Center for Infectious Disease"/>
            <person name="Cerqueira G."/>
            <person name="Feldgarden M."/>
            <person name="Courvalin P."/>
            <person name="Grillot-Courvalin C."/>
            <person name="Clermont D."/>
            <person name="Rocha E."/>
            <person name="Yoon E.-J."/>
            <person name="Nemec A."/>
            <person name="Young S.K."/>
            <person name="Zeng Q."/>
            <person name="Gargeya S."/>
            <person name="Fitzgerald M."/>
            <person name="Abouelleil A."/>
            <person name="Alvarado L."/>
            <person name="Berlin A.M."/>
            <person name="Chapman S.B."/>
            <person name="Gainer-Dewar J."/>
            <person name="Goldberg J."/>
            <person name="Gnerre S."/>
            <person name="Griggs A."/>
            <person name="Gujja S."/>
            <person name="Hansen M."/>
            <person name="Howarth C."/>
            <person name="Imamovic A."/>
            <person name="Ireland A."/>
            <person name="Larimer J."/>
            <person name="McCowan C."/>
            <person name="Murphy C."/>
            <person name="Pearson M."/>
            <person name="Poon T.W."/>
            <person name="Priest M."/>
            <person name="Roberts A."/>
            <person name="Saif S."/>
            <person name="Shea T."/>
            <person name="Sykes S."/>
            <person name="Wortman J."/>
            <person name="Nusbaum C."/>
            <person name="Birren B."/>
        </authorList>
    </citation>
    <scope>NUCLEOTIDE SEQUENCE [LARGE SCALE GENOMIC DNA]</scope>
    <source>
        <strain evidence="4 5">CIP 110357</strain>
    </source>
</reference>
<dbReference type="CDD" id="cd00060">
    <property type="entry name" value="FHA"/>
    <property type="match status" value="1"/>
</dbReference>
<evidence type="ECO:0000259" key="3">
    <source>
        <dbReference type="PROSITE" id="PS50006"/>
    </source>
</evidence>
<dbReference type="SUPFAM" id="SSF49879">
    <property type="entry name" value="SMAD/FHA domain"/>
    <property type="match status" value="1"/>
</dbReference>
<accession>V2UP50</accession>
<dbReference type="Proteomes" id="UP000018418">
    <property type="component" value="Unassembled WGS sequence"/>
</dbReference>
<feature type="domain" description="FHA" evidence="3">
    <location>
        <begin position="23"/>
        <end position="72"/>
    </location>
</feature>
<dbReference type="PATRIC" id="fig|1341683.3.peg.2348"/>
<dbReference type="HOGENOM" id="CLU_1318638_0_0_6"/>
<evidence type="ECO:0000313" key="4">
    <source>
        <dbReference type="EMBL" id="ESK50391.1"/>
    </source>
</evidence>
<name>V2UP50_9GAMM</name>
<dbReference type="AlphaFoldDB" id="V2UP50"/>
<keyword evidence="2" id="KW-1133">Transmembrane helix</keyword>
<keyword evidence="5" id="KW-1185">Reference proteome</keyword>
<dbReference type="Gene3D" id="2.60.200.20">
    <property type="match status" value="1"/>
</dbReference>
<dbReference type="PROSITE" id="PS50006">
    <property type="entry name" value="FHA_DOMAIN"/>
    <property type="match status" value="1"/>
</dbReference>
<dbReference type="EMBL" id="AYEU01000007">
    <property type="protein sequence ID" value="ESK50391.1"/>
    <property type="molecule type" value="Genomic_DNA"/>
</dbReference>
<comment type="caution">
    <text evidence="4">The sequence shown here is derived from an EMBL/GenBank/DDBJ whole genome shotgun (WGS) entry which is preliminary data.</text>
</comment>
<protein>
    <recommendedName>
        <fullName evidence="3">FHA domain-containing protein</fullName>
    </recommendedName>
</protein>
<dbReference type="STRING" id="396323.VH98_05205"/>
<keyword evidence="2" id="KW-0472">Membrane</keyword>